<proteinExistence type="predicted"/>
<evidence type="ECO:0000313" key="6">
    <source>
        <dbReference type="Proteomes" id="UP001185028"/>
    </source>
</evidence>
<dbReference type="NCBIfam" id="TIGR00229">
    <property type="entry name" value="sensory_box"/>
    <property type="match status" value="1"/>
</dbReference>
<name>A0ABU1J041_9BACL</name>
<dbReference type="CDD" id="cd00130">
    <property type="entry name" value="PAS"/>
    <property type="match status" value="2"/>
</dbReference>
<dbReference type="Proteomes" id="UP001185028">
    <property type="component" value="Unassembled WGS sequence"/>
</dbReference>
<dbReference type="Gene3D" id="3.30.450.20">
    <property type="entry name" value="PAS domain"/>
    <property type="match status" value="2"/>
</dbReference>
<accession>A0ABU1J041</accession>
<keyword evidence="1 2" id="KW-0807">Transducer</keyword>
<feature type="domain" description="PAC" evidence="4">
    <location>
        <begin position="147"/>
        <end position="199"/>
    </location>
</feature>
<feature type="domain" description="Methyl-accepting transducer" evidence="3">
    <location>
        <begin position="336"/>
        <end position="500"/>
    </location>
</feature>
<evidence type="ECO:0000259" key="3">
    <source>
        <dbReference type="PROSITE" id="PS50111"/>
    </source>
</evidence>
<dbReference type="EMBL" id="JAVDQH010000010">
    <property type="protein sequence ID" value="MDR6244875.1"/>
    <property type="molecule type" value="Genomic_DNA"/>
</dbReference>
<dbReference type="SMART" id="SM00086">
    <property type="entry name" value="PAC"/>
    <property type="match status" value="2"/>
</dbReference>
<evidence type="ECO:0000313" key="5">
    <source>
        <dbReference type="EMBL" id="MDR6244875.1"/>
    </source>
</evidence>
<dbReference type="SUPFAM" id="SSF55785">
    <property type="entry name" value="PYP-like sensor domain (PAS domain)"/>
    <property type="match status" value="2"/>
</dbReference>
<evidence type="ECO:0000259" key="4">
    <source>
        <dbReference type="PROSITE" id="PS50113"/>
    </source>
</evidence>
<protein>
    <submittedName>
        <fullName evidence="5">PAS domain-containing protein/archaellum component FlaC</fullName>
    </submittedName>
</protein>
<dbReference type="Gene3D" id="1.10.287.950">
    <property type="entry name" value="Methyl-accepting chemotaxis protein"/>
    <property type="match status" value="1"/>
</dbReference>
<dbReference type="PROSITE" id="PS50111">
    <property type="entry name" value="CHEMOTAXIS_TRANSDUC_2"/>
    <property type="match status" value="1"/>
</dbReference>
<dbReference type="Pfam" id="PF00015">
    <property type="entry name" value="MCPsignal"/>
    <property type="match status" value="1"/>
</dbReference>
<dbReference type="InterPro" id="IPR000700">
    <property type="entry name" value="PAS-assoc_C"/>
</dbReference>
<dbReference type="InterPro" id="IPR013655">
    <property type="entry name" value="PAS_fold_3"/>
</dbReference>
<feature type="domain" description="PAC" evidence="4">
    <location>
        <begin position="286"/>
        <end position="338"/>
    </location>
</feature>
<evidence type="ECO:0000256" key="2">
    <source>
        <dbReference type="PROSITE-ProRule" id="PRU00284"/>
    </source>
</evidence>
<evidence type="ECO:0000256" key="1">
    <source>
        <dbReference type="ARBA" id="ARBA00023224"/>
    </source>
</evidence>
<organism evidence="5 6">
    <name type="scientific">Paenibacillus hunanensis</name>
    <dbReference type="NCBI Taxonomy" id="539262"/>
    <lineage>
        <taxon>Bacteria</taxon>
        <taxon>Bacillati</taxon>
        <taxon>Bacillota</taxon>
        <taxon>Bacilli</taxon>
        <taxon>Bacillales</taxon>
        <taxon>Paenibacillaceae</taxon>
        <taxon>Paenibacillus</taxon>
    </lineage>
</organism>
<keyword evidence="6" id="KW-1185">Reference proteome</keyword>
<dbReference type="InterPro" id="IPR001610">
    <property type="entry name" value="PAC"/>
</dbReference>
<dbReference type="PANTHER" id="PTHR32089:SF112">
    <property type="entry name" value="LYSOZYME-LIKE PROTEIN-RELATED"/>
    <property type="match status" value="1"/>
</dbReference>
<comment type="caution">
    <text evidence="5">The sequence shown here is derived from an EMBL/GenBank/DDBJ whole genome shotgun (WGS) entry which is preliminary data.</text>
</comment>
<dbReference type="InterPro" id="IPR004089">
    <property type="entry name" value="MCPsignal_dom"/>
</dbReference>
<dbReference type="PROSITE" id="PS50113">
    <property type="entry name" value="PAC"/>
    <property type="match status" value="2"/>
</dbReference>
<gene>
    <name evidence="5" type="ORF">JOC58_002772</name>
</gene>
<dbReference type="InterPro" id="IPR035965">
    <property type="entry name" value="PAS-like_dom_sf"/>
</dbReference>
<dbReference type="PANTHER" id="PTHR32089">
    <property type="entry name" value="METHYL-ACCEPTING CHEMOTAXIS PROTEIN MCPB"/>
    <property type="match status" value="1"/>
</dbReference>
<dbReference type="SMART" id="SM00283">
    <property type="entry name" value="MA"/>
    <property type="match status" value="1"/>
</dbReference>
<sequence length="500" mass="56482">MSIFSAKRNTSDLQPLLDATGQLVKKPSTRLQVQTQDPTILGVVNNVNEAMDSVHRQNKYMSVCMKLTHNTMQAAFWDLAIKDGDPLNPNNIFFWTDELRHLLGYTNEQDFPNVMNSWSSSLHPEDQDGVFATFMGHLTDHSGRTPFDIHYRLRLRTGEYRWFRATAETERDAKGLPLHVTGALIDVHERYIRDQQLEQMVVRYDLISKALVEAPWDMTVEAGDPVNPKNEIWYSSQFREAAGFQTEQEFPNVLSSWSDRLHPEDAERVVQAFADHMLDHSGRTPFDIDYRLQRKNGEYRWFHANGTTNRDAKGVPLRVAGTLRDITFEKNKEVIVEAMTERMSHLSQSISEMTIAINSVTSQAQELAGAQEHSTEAANRAKVSADETQNISNFIREIANQTNMLGLNASIEAARAGELGRGFSVVADEVRKLAINSAGATENIEKSLGEMKDQIEKILFQISNMTTLTQSQAALTEQLNASMDEVNHMARAISDLTHQI</sequence>
<reference evidence="5 6" key="1">
    <citation type="submission" date="2023-07" db="EMBL/GenBank/DDBJ databases">
        <title>Genomic Encyclopedia of Type Strains, Phase IV (KMG-IV): sequencing the most valuable type-strain genomes for metagenomic binning, comparative biology and taxonomic classification.</title>
        <authorList>
            <person name="Goeker M."/>
        </authorList>
    </citation>
    <scope>NUCLEOTIDE SEQUENCE [LARGE SCALE GENOMIC DNA]</scope>
    <source>
        <strain evidence="5 6">DSM 22170</strain>
    </source>
</reference>
<dbReference type="InterPro" id="IPR000014">
    <property type="entry name" value="PAS"/>
</dbReference>
<dbReference type="Pfam" id="PF08447">
    <property type="entry name" value="PAS_3"/>
    <property type="match status" value="2"/>
</dbReference>
<dbReference type="SUPFAM" id="SSF58104">
    <property type="entry name" value="Methyl-accepting chemotaxis protein (MCP) signaling domain"/>
    <property type="match status" value="1"/>
</dbReference>